<proteinExistence type="predicted"/>
<dbReference type="Proteomes" id="UP000294325">
    <property type="component" value="Chromosome"/>
</dbReference>
<keyword evidence="2" id="KW-1185">Reference proteome</keyword>
<reference evidence="1 2" key="1">
    <citation type="submission" date="2019-03" db="EMBL/GenBank/DDBJ databases">
        <title>The genome sequence of Nitrosococcus wardiae strain D1FHST reveals the archetypal metabolic capacity of ammonia-oxidizing Gammaproteobacteria.</title>
        <authorList>
            <person name="Wang L."/>
            <person name="Lim C.K."/>
            <person name="Hanson T.E."/>
            <person name="Dang H."/>
            <person name="Klotz M.G."/>
        </authorList>
    </citation>
    <scope>NUCLEOTIDE SEQUENCE [LARGE SCALE GENOMIC DNA]</scope>
    <source>
        <strain evidence="1 2">D1FHS</strain>
    </source>
</reference>
<organism evidence="1 2">
    <name type="scientific">Nitrosococcus wardiae</name>
    <dbReference type="NCBI Taxonomy" id="1814290"/>
    <lineage>
        <taxon>Bacteria</taxon>
        <taxon>Pseudomonadati</taxon>
        <taxon>Pseudomonadota</taxon>
        <taxon>Gammaproteobacteria</taxon>
        <taxon>Chromatiales</taxon>
        <taxon>Chromatiaceae</taxon>
        <taxon>Nitrosococcus</taxon>
    </lineage>
</organism>
<dbReference type="EMBL" id="CP038033">
    <property type="protein sequence ID" value="QBQ54108.1"/>
    <property type="molecule type" value="Genomic_DNA"/>
</dbReference>
<accession>A0A4P7BVP5</accession>
<evidence type="ECO:0000313" key="2">
    <source>
        <dbReference type="Proteomes" id="UP000294325"/>
    </source>
</evidence>
<dbReference type="RefSeq" id="WP_134357155.1">
    <property type="nucleotide sequence ID" value="NZ_CP038033.1"/>
</dbReference>
<evidence type="ECO:0000313" key="1">
    <source>
        <dbReference type="EMBL" id="QBQ54108.1"/>
    </source>
</evidence>
<dbReference type="KEGG" id="nwr:E3U44_06030"/>
<dbReference type="AlphaFoldDB" id="A0A4P7BVP5"/>
<name>A0A4P7BVP5_9GAMM</name>
<protein>
    <submittedName>
        <fullName evidence="1">Uncharacterized protein</fullName>
    </submittedName>
</protein>
<gene>
    <name evidence="1" type="ORF">E3U44_06030</name>
</gene>
<sequence>MCFSKHDYDMTEAAMDIRAARLDEKLHQWGTEIAKQVVDGQWGDRLAFSCYLSLVVAVKQRKTDPILLKSVGSVERLVYVLEKELNVLPQVERCILRKL</sequence>